<evidence type="ECO:0000313" key="1">
    <source>
        <dbReference type="EMBL" id="VDD25160.1"/>
    </source>
</evidence>
<organism evidence="1">
    <name type="scientific">Brassica oleracea</name>
    <name type="common">Wild cabbage</name>
    <dbReference type="NCBI Taxonomy" id="3712"/>
    <lineage>
        <taxon>Eukaryota</taxon>
        <taxon>Viridiplantae</taxon>
        <taxon>Streptophyta</taxon>
        <taxon>Embryophyta</taxon>
        <taxon>Tracheophyta</taxon>
        <taxon>Spermatophyta</taxon>
        <taxon>Magnoliopsida</taxon>
        <taxon>eudicotyledons</taxon>
        <taxon>Gunneridae</taxon>
        <taxon>Pentapetalae</taxon>
        <taxon>rosids</taxon>
        <taxon>malvids</taxon>
        <taxon>Brassicales</taxon>
        <taxon>Brassicaceae</taxon>
        <taxon>Brassiceae</taxon>
        <taxon>Brassica</taxon>
    </lineage>
</organism>
<gene>
    <name evidence="1" type="ORF">BOLC2T10622H</name>
</gene>
<proteinExistence type="predicted"/>
<dbReference type="EMBL" id="LR031874">
    <property type="protein sequence ID" value="VDD25160.1"/>
    <property type="molecule type" value="Genomic_DNA"/>
</dbReference>
<name>A0A3P6DD58_BRAOL</name>
<reference evidence="1" key="1">
    <citation type="submission" date="2018-11" db="EMBL/GenBank/DDBJ databases">
        <authorList>
            <consortium name="Genoscope - CEA"/>
            <person name="William W."/>
        </authorList>
    </citation>
    <scope>NUCLEOTIDE SEQUENCE</scope>
</reference>
<protein>
    <submittedName>
        <fullName evidence="1">Uncharacterized protein</fullName>
    </submittedName>
</protein>
<sequence length="53" mass="6045">MVLIFHSVKGSLPDDFQEVYQTTSRKSARRLTGSLLTDLLPYQVESKLVFAEE</sequence>
<dbReference type="AlphaFoldDB" id="A0A3P6DD58"/>
<accession>A0A3P6DD58</accession>